<proteinExistence type="predicted"/>
<feature type="chain" id="PRO_5012622026" description="DUF4136 domain-containing protein" evidence="1">
    <location>
        <begin position="27"/>
        <end position="206"/>
    </location>
</feature>
<dbReference type="Proteomes" id="UP000193200">
    <property type="component" value="Unassembled WGS sequence"/>
</dbReference>
<protein>
    <recommendedName>
        <fullName evidence="4">DUF4136 domain-containing protein</fullName>
    </recommendedName>
</protein>
<dbReference type="AlphaFoldDB" id="A0A1Y5TZD2"/>
<keyword evidence="3" id="KW-1185">Reference proteome</keyword>
<organism evidence="2 3">
    <name type="scientific">Oceanibacterium hippocampi</name>
    <dbReference type="NCBI Taxonomy" id="745714"/>
    <lineage>
        <taxon>Bacteria</taxon>
        <taxon>Pseudomonadati</taxon>
        <taxon>Pseudomonadota</taxon>
        <taxon>Alphaproteobacteria</taxon>
        <taxon>Sneathiellales</taxon>
        <taxon>Sneathiellaceae</taxon>
        <taxon>Oceanibacterium</taxon>
    </lineage>
</organism>
<evidence type="ECO:0000313" key="3">
    <source>
        <dbReference type="Proteomes" id="UP000193200"/>
    </source>
</evidence>
<sequence length="206" mass="21881">MTAGKAQPRFVAAVAASLALALALSACIDPGGLIRTTREEFRSHYGPSAVRYAIGDGELAAEFHGDPFRQPGIPAEEAMKPLRTPGWFSSLPLTTKPGTRPEYAANNGHRVVFVMNPARLPTNGDTACRAPGSIPLAGAGPEWRIYAVFCTGDRFASSVVTDAAQPETPADPVYAAAMGQALRSLLPMRNPDRDDFCPGRLPMRGC</sequence>
<keyword evidence="1" id="KW-0732">Signal</keyword>
<evidence type="ECO:0000256" key="1">
    <source>
        <dbReference type="SAM" id="SignalP"/>
    </source>
</evidence>
<feature type="signal peptide" evidence="1">
    <location>
        <begin position="1"/>
        <end position="26"/>
    </location>
</feature>
<dbReference type="OrthoDB" id="7375502at2"/>
<evidence type="ECO:0000313" key="2">
    <source>
        <dbReference type="EMBL" id="SLN77459.1"/>
    </source>
</evidence>
<reference evidence="2 3" key="1">
    <citation type="submission" date="2017-03" db="EMBL/GenBank/DDBJ databases">
        <authorList>
            <person name="Afonso C.L."/>
            <person name="Miller P.J."/>
            <person name="Scott M.A."/>
            <person name="Spackman E."/>
            <person name="Goraichik I."/>
            <person name="Dimitrov K.M."/>
            <person name="Suarez D.L."/>
            <person name="Swayne D.E."/>
        </authorList>
    </citation>
    <scope>NUCLEOTIDE SEQUENCE [LARGE SCALE GENOMIC DNA]</scope>
    <source>
        <strain evidence="2 3">CECT 7691</strain>
    </source>
</reference>
<dbReference type="RefSeq" id="WP_085885759.1">
    <property type="nucleotide sequence ID" value="NZ_FWFR01000007.1"/>
</dbReference>
<dbReference type="PROSITE" id="PS51257">
    <property type="entry name" value="PROKAR_LIPOPROTEIN"/>
    <property type="match status" value="1"/>
</dbReference>
<name>A0A1Y5TZD2_9PROT</name>
<accession>A0A1Y5TZD2</accession>
<gene>
    <name evidence="2" type="ORF">OCH7691_04427</name>
</gene>
<dbReference type="EMBL" id="FWFR01000007">
    <property type="protein sequence ID" value="SLN77459.1"/>
    <property type="molecule type" value="Genomic_DNA"/>
</dbReference>
<dbReference type="InParanoid" id="A0A1Y5TZD2"/>
<evidence type="ECO:0008006" key="4">
    <source>
        <dbReference type="Google" id="ProtNLM"/>
    </source>
</evidence>